<feature type="transmembrane region" description="Helical" evidence="2">
    <location>
        <begin position="891"/>
        <end position="909"/>
    </location>
</feature>
<dbReference type="SUPFAM" id="SSF48452">
    <property type="entry name" value="TPR-like"/>
    <property type="match status" value="2"/>
</dbReference>
<dbReference type="PANTHER" id="PTHR10098">
    <property type="entry name" value="RAPSYN-RELATED"/>
    <property type="match status" value="1"/>
</dbReference>
<reference evidence="6" key="1">
    <citation type="journal article" date="2019" name="Int. J. Syst. Evol. Microbiol.">
        <title>The Global Catalogue of Microorganisms (GCM) 10K type strain sequencing project: providing services to taxonomists for standard genome sequencing and annotation.</title>
        <authorList>
            <consortium name="The Broad Institute Genomics Platform"/>
            <consortium name="The Broad Institute Genome Sequencing Center for Infectious Disease"/>
            <person name="Wu L."/>
            <person name="Ma J."/>
        </authorList>
    </citation>
    <scope>NUCLEOTIDE SEQUENCE [LARGE SCALE GENOMIC DNA]</scope>
    <source>
        <strain evidence="6">KCTC 42587</strain>
    </source>
</reference>
<evidence type="ECO:0000256" key="3">
    <source>
        <dbReference type="SAM" id="SignalP"/>
    </source>
</evidence>
<dbReference type="Pfam" id="PF12770">
    <property type="entry name" value="CHAT"/>
    <property type="match status" value="1"/>
</dbReference>
<proteinExistence type="predicted"/>
<protein>
    <submittedName>
        <fullName evidence="5">CHAT domain-containing protein</fullName>
    </submittedName>
</protein>
<dbReference type="PROSITE" id="PS50005">
    <property type="entry name" value="TPR"/>
    <property type="match status" value="1"/>
</dbReference>
<comment type="caution">
    <text evidence="5">The sequence shown here is derived from an EMBL/GenBank/DDBJ whole genome shotgun (WGS) entry which is preliminary data.</text>
</comment>
<dbReference type="InterPro" id="IPR019734">
    <property type="entry name" value="TPR_rpt"/>
</dbReference>
<dbReference type="RefSeq" id="WP_376893222.1">
    <property type="nucleotide sequence ID" value="NZ_JBHULS010000003.1"/>
</dbReference>
<feature type="signal peptide" evidence="3">
    <location>
        <begin position="1"/>
        <end position="19"/>
    </location>
</feature>
<organism evidence="5 6">
    <name type="scientific">Bizionia sediminis</name>
    <dbReference type="NCBI Taxonomy" id="1737064"/>
    <lineage>
        <taxon>Bacteria</taxon>
        <taxon>Pseudomonadati</taxon>
        <taxon>Bacteroidota</taxon>
        <taxon>Flavobacteriia</taxon>
        <taxon>Flavobacteriales</taxon>
        <taxon>Flavobacteriaceae</taxon>
        <taxon>Bizionia</taxon>
    </lineage>
</organism>
<keyword evidence="1" id="KW-0802">TPR repeat</keyword>
<keyword evidence="6" id="KW-1185">Reference proteome</keyword>
<evidence type="ECO:0000256" key="1">
    <source>
        <dbReference type="PROSITE-ProRule" id="PRU00339"/>
    </source>
</evidence>
<keyword evidence="2" id="KW-1133">Transmembrane helix</keyword>
<dbReference type="Gene3D" id="1.25.40.10">
    <property type="entry name" value="Tetratricopeptide repeat domain"/>
    <property type="match status" value="2"/>
</dbReference>
<gene>
    <name evidence="5" type="ORF">ACFSQP_08020</name>
</gene>
<keyword evidence="2" id="KW-0472">Membrane</keyword>
<keyword evidence="2" id="KW-0812">Transmembrane</keyword>
<name>A0ABW5KU28_9FLAO</name>
<keyword evidence="3" id="KW-0732">Signal</keyword>
<feature type="chain" id="PRO_5045222483" evidence="3">
    <location>
        <begin position="20"/>
        <end position="915"/>
    </location>
</feature>
<dbReference type="InterPro" id="IPR024983">
    <property type="entry name" value="CHAT_dom"/>
</dbReference>
<feature type="domain" description="CHAT" evidence="4">
    <location>
        <begin position="614"/>
        <end position="881"/>
    </location>
</feature>
<feature type="repeat" description="TPR" evidence="1">
    <location>
        <begin position="326"/>
        <end position="359"/>
    </location>
</feature>
<sequence length="915" mass="104190">MRNILTVILVSIFTSSILAQENNHLNALNYNFDKVYEHYYTNTDSALYYLKKVKEQARSYNEIDYFIEALITENWAANATYNLALMRKTLKQFDSVLIKNAVYIKTLDQGNYYQAAYQYSNALYAYELADFKKALINFKFLISTIEAIPDFESHTDIFNLYITAHNFIAKIYTIEQQYKLAKQYYDESLRNIKSNPETNKALASSIYILLSEIHEKEGNFEQANASILKNIPYHTLVSKNSNRIISSYQGVVNNHINLKQLDSAKFYVQLMKANLTPKHAFRHKYHEAKAKIFEAENSYSQAEKELIAALNLIKQKWQDETHTDVAKAYNAIGLLHAKFNNPKAALENYNLALKQLSKNNTNTSINQTVVLKILKNKTQILNVLENYSESLLTANNAMETLDFLKPTFKNNSDKLFLMADAFPVFESALEANFELHKKTKQDSLIDHAFYASEKSKSVLLMEALLSTKATDFANIPKKIIEQEQILRSQITHLEKLLNTSENTDLESELFETNTSYRELITTIETNYKTYYDLKYNSEVITLSELQRFLKPDTALISYFYGNDAIYSIVITKKSKSLHQLKRDAQVDERIISVYNMLNNPKSDIHELNNKSFQVYSQLVAPSLDAISEKNIIIITDGLLNYLPFSGLSTTGAAKYLVANRAISYVNSATLLQQLSYKKPLNTNVLAFAPSFDGPNSNNLLALPNNKKEATNILNYFSGKTLTDNQATLQNFNKISADYGILHFATHAILDDKNPEYSYLAFQPDSTNNLLYVSDLYNLNTNTSLVTLSACESGLGDLKRGEGFISLARGFYFSGAKSIASTLWKINDGSSLKIMDVFYKNLSEGADKNTALQKAQVSFIHANNQNALSHPYYWSGFVISGNMQAIQTTHNWIWYTSGIISLLALYYLFITFRKSN</sequence>
<dbReference type="EMBL" id="JBHULS010000003">
    <property type="protein sequence ID" value="MFD2551758.1"/>
    <property type="molecule type" value="Genomic_DNA"/>
</dbReference>
<dbReference type="Proteomes" id="UP001597472">
    <property type="component" value="Unassembled WGS sequence"/>
</dbReference>
<evidence type="ECO:0000256" key="2">
    <source>
        <dbReference type="SAM" id="Phobius"/>
    </source>
</evidence>
<evidence type="ECO:0000313" key="5">
    <source>
        <dbReference type="EMBL" id="MFD2551758.1"/>
    </source>
</evidence>
<dbReference type="SMART" id="SM00028">
    <property type="entry name" value="TPR"/>
    <property type="match status" value="2"/>
</dbReference>
<dbReference type="InterPro" id="IPR011990">
    <property type="entry name" value="TPR-like_helical_dom_sf"/>
</dbReference>
<evidence type="ECO:0000313" key="6">
    <source>
        <dbReference type="Proteomes" id="UP001597472"/>
    </source>
</evidence>
<evidence type="ECO:0000259" key="4">
    <source>
        <dbReference type="Pfam" id="PF12770"/>
    </source>
</evidence>
<accession>A0ABW5KU28</accession>